<dbReference type="SUPFAM" id="SSF52799">
    <property type="entry name" value="(Phosphotyrosine protein) phosphatases II"/>
    <property type="match status" value="1"/>
</dbReference>
<gene>
    <name evidence="2" type="ORF">BKA59DRAFT_492675</name>
</gene>
<organism evidence="2 3">
    <name type="scientific">Fusarium tricinctum</name>
    <dbReference type="NCBI Taxonomy" id="61284"/>
    <lineage>
        <taxon>Eukaryota</taxon>
        <taxon>Fungi</taxon>
        <taxon>Dikarya</taxon>
        <taxon>Ascomycota</taxon>
        <taxon>Pezizomycotina</taxon>
        <taxon>Sordariomycetes</taxon>
        <taxon>Hypocreomycetidae</taxon>
        <taxon>Hypocreales</taxon>
        <taxon>Nectriaceae</taxon>
        <taxon>Fusarium</taxon>
        <taxon>Fusarium tricinctum species complex</taxon>
    </lineage>
</organism>
<dbReference type="InterPro" id="IPR029021">
    <property type="entry name" value="Prot-tyrosine_phosphatase-like"/>
</dbReference>
<dbReference type="OrthoDB" id="449382at2759"/>
<dbReference type="AlphaFoldDB" id="A0A8K0WAE6"/>
<reference evidence="2" key="1">
    <citation type="journal article" date="2021" name="Nat. Commun.">
        <title>Genetic determinants of endophytism in the Arabidopsis root mycobiome.</title>
        <authorList>
            <person name="Mesny F."/>
            <person name="Miyauchi S."/>
            <person name="Thiergart T."/>
            <person name="Pickel B."/>
            <person name="Atanasova L."/>
            <person name="Karlsson M."/>
            <person name="Huettel B."/>
            <person name="Barry K.W."/>
            <person name="Haridas S."/>
            <person name="Chen C."/>
            <person name="Bauer D."/>
            <person name="Andreopoulos W."/>
            <person name="Pangilinan J."/>
            <person name="LaButti K."/>
            <person name="Riley R."/>
            <person name="Lipzen A."/>
            <person name="Clum A."/>
            <person name="Drula E."/>
            <person name="Henrissat B."/>
            <person name="Kohler A."/>
            <person name="Grigoriev I.V."/>
            <person name="Martin F.M."/>
            <person name="Hacquard S."/>
        </authorList>
    </citation>
    <scope>NUCLEOTIDE SEQUENCE</scope>
    <source>
        <strain evidence="2">MPI-SDFR-AT-0068</strain>
    </source>
</reference>
<protein>
    <submittedName>
        <fullName evidence="2">Tyrosine phosphatase</fullName>
    </submittedName>
</protein>
<dbReference type="Gene3D" id="3.90.190.10">
    <property type="entry name" value="Protein tyrosine phosphatase superfamily"/>
    <property type="match status" value="1"/>
</dbReference>
<name>A0A8K0WAE6_9HYPO</name>
<dbReference type="Pfam" id="PF13350">
    <property type="entry name" value="Y_phosphatase3"/>
    <property type="match status" value="2"/>
</dbReference>
<proteinExistence type="predicted"/>
<feature type="region of interest" description="Disordered" evidence="1">
    <location>
        <begin position="93"/>
        <end position="114"/>
    </location>
</feature>
<dbReference type="EMBL" id="JAGPXF010000004">
    <property type="protein sequence ID" value="KAH7245014.1"/>
    <property type="molecule type" value="Genomic_DNA"/>
</dbReference>
<dbReference type="InterPro" id="IPR026893">
    <property type="entry name" value="Tyr/Ser_Pase_IphP-type"/>
</dbReference>
<evidence type="ECO:0000313" key="2">
    <source>
        <dbReference type="EMBL" id="KAH7245014.1"/>
    </source>
</evidence>
<sequence length="261" mass="28966">MAPSTHVATAQLLKLAETDESTPIPAAGSATILSILPFLNNSGTFNMRDLRLVPGSPIRPGYAFRCGSLEGLEASGKATVIHTHRIKWIFDPRSTDKRTRSPDPDTIGIRNTGIPGSHNNSVDISDFINGGDEEGYYKIYIQLMEAYGPNFRTILEHIRDGAEEPFLFHYTDKHSAETIALDYILTQISSELILKLLPDHAIQETGCRGFEDSGFHNLCSLRRTSWNSFLKGLQSKYGGFEGYDIVGLGFLRRMLSRSRGI</sequence>
<dbReference type="GO" id="GO:0004721">
    <property type="term" value="F:phosphoprotein phosphatase activity"/>
    <property type="evidence" value="ECO:0007669"/>
    <property type="project" value="InterPro"/>
</dbReference>
<feature type="compositionally biased region" description="Basic and acidic residues" evidence="1">
    <location>
        <begin position="93"/>
        <end position="103"/>
    </location>
</feature>
<dbReference type="Proteomes" id="UP000813427">
    <property type="component" value="Unassembled WGS sequence"/>
</dbReference>
<evidence type="ECO:0000256" key="1">
    <source>
        <dbReference type="SAM" id="MobiDB-lite"/>
    </source>
</evidence>
<accession>A0A8K0WAE6</accession>
<comment type="caution">
    <text evidence="2">The sequence shown here is derived from an EMBL/GenBank/DDBJ whole genome shotgun (WGS) entry which is preliminary data.</text>
</comment>
<keyword evidence="3" id="KW-1185">Reference proteome</keyword>
<evidence type="ECO:0000313" key="3">
    <source>
        <dbReference type="Proteomes" id="UP000813427"/>
    </source>
</evidence>